<evidence type="ECO:0000313" key="1">
    <source>
        <dbReference type="EMBL" id="MFD2247300.1"/>
    </source>
</evidence>
<keyword evidence="2" id="KW-1185">Reference proteome</keyword>
<comment type="caution">
    <text evidence="1">The sequence shown here is derived from an EMBL/GenBank/DDBJ whole genome shotgun (WGS) entry which is preliminary data.</text>
</comment>
<gene>
    <name evidence="1" type="ORF">ACFSKP_13625</name>
</gene>
<proteinExistence type="predicted"/>
<dbReference type="RefSeq" id="WP_250430233.1">
    <property type="nucleotide sequence ID" value="NZ_JALPRR010000003.1"/>
</dbReference>
<dbReference type="Proteomes" id="UP001597374">
    <property type="component" value="Unassembled WGS sequence"/>
</dbReference>
<organism evidence="1 2">
    <name type="scientific">Pontibacter ruber</name>
    <dbReference type="NCBI Taxonomy" id="1343895"/>
    <lineage>
        <taxon>Bacteria</taxon>
        <taxon>Pseudomonadati</taxon>
        <taxon>Bacteroidota</taxon>
        <taxon>Cytophagia</taxon>
        <taxon>Cytophagales</taxon>
        <taxon>Hymenobacteraceae</taxon>
        <taxon>Pontibacter</taxon>
    </lineage>
</organism>
<evidence type="ECO:0000313" key="2">
    <source>
        <dbReference type="Proteomes" id="UP001597374"/>
    </source>
</evidence>
<evidence type="ECO:0008006" key="3">
    <source>
        <dbReference type="Google" id="ProtNLM"/>
    </source>
</evidence>
<accession>A0ABW5D214</accession>
<name>A0ABW5D214_9BACT</name>
<reference evidence="2" key="1">
    <citation type="journal article" date="2019" name="Int. J. Syst. Evol. Microbiol.">
        <title>The Global Catalogue of Microorganisms (GCM) 10K type strain sequencing project: providing services to taxonomists for standard genome sequencing and annotation.</title>
        <authorList>
            <consortium name="The Broad Institute Genomics Platform"/>
            <consortium name="The Broad Institute Genome Sequencing Center for Infectious Disease"/>
            <person name="Wu L."/>
            <person name="Ma J."/>
        </authorList>
    </citation>
    <scope>NUCLEOTIDE SEQUENCE [LARGE SCALE GENOMIC DNA]</scope>
    <source>
        <strain evidence="2">CGMCC 4.1782</strain>
    </source>
</reference>
<dbReference type="EMBL" id="JBHUIM010000002">
    <property type="protein sequence ID" value="MFD2247300.1"/>
    <property type="molecule type" value="Genomic_DNA"/>
</dbReference>
<sequence>MIIFSNGLITLDYEPATDILSVALPDIRNFGTTEVERSLEIIVESITNYDVKKLLLNSSKAIIEVEDVVYRNIIMKFSSDLMKTRLKYLARVGSNMEEQEKRANKVAEEVRYVTNTSITFRNFTDNSEAMEWLLKQ</sequence>
<protein>
    <recommendedName>
        <fullName evidence="3">STAS/SEC14 domain-containing protein</fullName>
    </recommendedName>
</protein>